<accession>A0A645JQX0</accession>
<sequence>MQRATNGGSHRSDGIGIAAEVRAQNGAAVGIGLRQFDHRDGARHGLNRTGSGSHHLIQLFAGRLNAVGITDDFQRHLKACRERGAKGSDPLLLRMQGNGRQRINNL</sequence>
<proteinExistence type="predicted"/>
<protein>
    <submittedName>
        <fullName evidence="2">Uncharacterized protein</fullName>
    </submittedName>
</protein>
<organism evidence="2">
    <name type="scientific">bioreactor metagenome</name>
    <dbReference type="NCBI Taxonomy" id="1076179"/>
    <lineage>
        <taxon>unclassified sequences</taxon>
        <taxon>metagenomes</taxon>
        <taxon>ecological metagenomes</taxon>
    </lineage>
</organism>
<feature type="region of interest" description="Disordered" evidence="1">
    <location>
        <begin position="85"/>
        <end position="106"/>
    </location>
</feature>
<gene>
    <name evidence="2" type="ORF">SDC9_210366</name>
</gene>
<evidence type="ECO:0000313" key="2">
    <source>
        <dbReference type="EMBL" id="MPN62614.1"/>
    </source>
</evidence>
<name>A0A645JQX0_9ZZZZ</name>
<reference evidence="2" key="1">
    <citation type="submission" date="2019-08" db="EMBL/GenBank/DDBJ databases">
        <authorList>
            <person name="Kucharzyk K."/>
            <person name="Murdoch R.W."/>
            <person name="Higgins S."/>
            <person name="Loffler F."/>
        </authorList>
    </citation>
    <scope>NUCLEOTIDE SEQUENCE</scope>
</reference>
<comment type="caution">
    <text evidence="2">The sequence shown here is derived from an EMBL/GenBank/DDBJ whole genome shotgun (WGS) entry which is preliminary data.</text>
</comment>
<evidence type="ECO:0000256" key="1">
    <source>
        <dbReference type="SAM" id="MobiDB-lite"/>
    </source>
</evidence>
<dbReference type="AlphaFoldDB" id="A0A645JQX0"/>
<dbReference type="EMBL" id="VSSQ01140861">
    <property type="protein sequence ID" value="MPN62614.1"/>
    <property type="molecule type" value="Genomic_DNA"/>
</dbReference>